<dbReference type="InterPro" id="IPR023346">
    <property type="entry name" value="Lysozyme-like_dom_sf"/>
</dbReference>
<evidence type="ECO:0000313" key="4">
    <source>
        <dbReference type="Proteomes" id="UP000239724"/>
    </source>
</evidence>
<dbReference type="SUPFAM" id="SSF53955">
    <property type="entry name" value="Lysozyme-like"/>
    <property type="match status" value="1"/>
</dbReference>
<reference evidence="3 4" key="1">
    <citation type="journal article" date="2018" name="Arch. Microbiol.">
        <title>New insights into the metabolic potential of the phototrophic purple bacterium Rhodopila globiformis DSM 161(T) from its draft genome sequence and evidence for a vanadium-dependent nitrogenase.</title>
        <authorList>
            <person name="Imhoff J.F."/>
            <person name="Rahn T."/>
            <person name="Kunzel S."/>
            <person name="Neulinger S.C."/>
        </authorList>
    </citation>
    <scope>NUCLEOTIDE SEQUENCE [LARGE SCALE GENOMIC DNA]</scope>
    <source>
        <strain evidence="3 4">DSM 161</strain>
    </source>
</reference>
<accession>A0A2S6NIU1</accession>
<dbReference type="EMBL" id="NHRY01000104">
    <property type="protein sequence ID" value="PPQ34546.1"/>
    <property type="molecule type" value="Genomic_DNA"/>
</dbReference>
<dbReference type="OrthoDB" id="9808681at2"/>
<dbReference type="Gene3D" id="1.10.530.10">
    <property type="match status" value="1"/>
</dbReference>
<gene>
    <name evidence="3" type="ORF">CCS01_10390</name>
</gene>
<dbReference type="RefSeq" id="WP_104518782.1">
    <property type="nucleotide sequence ID" value="NZ_NHRY01000104.1"/>
</dbReference>
<organism evidence="3 4">
    <name type="scientific">Rhodopila globiformis</name>
    <name type="common">Rhodopseudomonas globiformis</name>
    <dbReference type="NCBI Taxonomy" id="1071"/>
    <lineage>
        <taxon>Bacteria</taxon>
        <taxon>Pseudomonadati</taxon>
        <taxon>Pseudomonadota</taxon>
        <taxon>Alphaproteobacteria</taxon>
        <taxon>Acetobacterales</taxon>
        <taxon>Acetobacteraceae</taxon>
        <taxon>Rhodopila</taxon>
    </lineage>
</organism>
<dbReference type="InterPro" id="IPR008258">
    <property type="entry name" value="Transglycosylase_SLT_dom_1"/>
</dbReference>
<comment type="caution">
    <text evidence="3">The sequence shown here is derived from an EMBL/GenBank/DDBJ whole genome shotgun (WGS) entry which is preliminary data.</text>
</comment>
<protein>
    <submittedName>
        <fullName evidence="3">Lytic transglycosylase</fullName>
    </submittedName>
</protein>
<evidence type="ECO:0000259" key="2">
    <source>
        <dbReference type="Pfam" id="PF01464"/>
    </source>
</evidence>
<dbReference type="Pfam" id="PF01464">
    <property type="entry name" value="SLT"/>
    <property type="match status" value="1"/>
</dbReference>
<sequence>MSVPFLACMTVAAAFYHLPPRVLPSIQAVEGGRPGLVHINTNETADLGVMQVNTVWIRPLAQYVRMPPGAVADRLINDPCFNIAAAAAIMRLYLTEAHGNLLAAVGFYHSHTPALGAAYRQKVLGAAIMLFVRHMKSPTRGAAAR</sequence>
<name>A0A2S6NIU1_RHOGL</name>
<evidence type="ECO:0000313" key="3">
    <source>
        <dbReference type="EMBL" id="PPQ34546.1"/>
    </source>
</evidence>
<feature type="domain" description="Transglycosylase SLT" evidence="2">
    <location>
        <begin position="10"/>
        <end position="110"/>
    </location>
</feature>
<dbReference type="CDD" id="cd13400">
    <property type="entry name" value="LT_IagB-like"/>
    <property type="match status" value="1"/>
</dbReference>
<comment type="similarity">
    <text evidence="1">Belongs to the virb1 family.</text>
</comment>
<proteinExistence type="inferred from homology"/>
<dbReference type="Proteomes" id="UP000239724">
    <property type="component" value="Unassembled WGS sequence"/>
</dbReference>
<evidence type="ECO:0000256" key="1">
    <source>
        <dbReference type="ARBA" id="ARBA00009387"/>
    </source>
</evidence>
<keyword evidence="4" id="KW-1185">Reference proteome</keyword>
<dbReference type="AlphaFoldDB" id="A0A2S6NIU1"/>